<name>A0A4R2GM33_9BACT</name>
<dbReference type="Proteomes" id="UP000295221">
    <property type="component" value="Unassembled WGS sequence"/>
</dbReference>
<evidence type="ECO:0000313" key="1">
    <source>
        <dbReference type="EMBL" id="TCO09820.1"/>
    </source>
</evidence>
<protein>
    <submittedName>
        <fullName evidence="1">Uncharacterized protein</fullName>
    </submittedName>
</protein>
<dbReference type="OrthoDB" id="1120973at2"/>
<reference evidence="1 2" key="1">
    <citation type="submission" date="2019-03" db="EMBL/GenBank/DDBJ databases">
        <title>Genomic Encyclopedia of Type Strains, Phase IV (KMG-IV): sequencing the most valuable type-strain genomes for metagenomic binning, comparative biology and taxonomic classification.</title>
        <authorList>
            <person name="Goeker M."/>
        </authorList>
    </citation>
    <scope>NUCLEOTIDE SEQUENCE [LARGE SCALE GENOMIC DNA]</scope>
    <source>
        <strain evidence="1 2">DSM 24179</strain>
    </source>
</reference>
<dbReference type="EMBL" id="SLWK01000002">
    <property type="protein sequence ID" value="TCO09820.1"/>
    <property type="molecule type" value="Genomic_DNA"/>
</dbReference>
<evidence type="ECO:0000313" key="2">
    <source>
        <dbReference type="Proteomes" id="UP000295221"/>
    </source>
</evidence>
<gene>
    <name evidence="1" type="ORF">EV194_102249</name>
</gene>
<sequence length="110" mass="12991">MGKINFTFNIALDEQEFVRVDDYIFTTRETLRREEPKVQLICEKFLSTLKEFEGQLTMKIVEEYLLLSRALDQTCSFENNWDDKKILTELINGADHPVSWYARNCKMACV</sequence>
<organism evidence="1 2">
    <name type="scientific">Natronoflexus pectinivorans</name>
    <dbReference type="NCBI Taxonomy" id="682526"/>
    <lineage>
        <taxon>Bacteria</taxon>
        <taxon>Pseudomonadati</taxon>
        <taxon>Bacteroidota</taxon>
        <taxon>Bacteroidia</taxon>
        <taxon>Marinilabiliales</taxon>
        <taxon>Marinilabiliaceae</taxon>
        <taxon>Natronoflexus</taxon>
    </lineage>
</organism>
<dbReference type="AlphaFoldDB" id="A0A4R2GM33"/>
<keyword evidence="2" id="KW-1185">Reference proteome</keyword>
<proteinExistence type="predicted"/>
<dbReference type="RefSeq" id="WP_132432625.1">
    <property type="nucleotide sequence ID" value="NZ_SLWK01000002.1"/>
</dbReference>
<accession>A0A4R2GM33</accession>
<comment type="caution">
    <text evidence="1">The sequence shown here is derived from an EMBL/GenBank/DDBJ whole genome shotgun (WGS) entry which is preliminary data.</text>
</comment>